<proteinExistence type="predicted"/>
<gene>
    <name evidence="2" type="ORF">Slin15195_G109640</name>
</gene>
<feature type="region of interest" description="Disordered" evidence="1">
    <location>
        <begin position="470"/>
        <end position="495"/>
    </location>
</feature>
<feature type="compositionally biased region" description="Basic and acidic residues" evidence="1">
    <location>
        <begin position="277"/>
        <end position="306"/>
    </location>
</feature>
<protein>
    <submittedName>
        <fullName evidence="2">Uncharacterized protein</fullName>
    </submittedName>
</protein>
<dbReference type="AlphaFoldDB" id="A0A9Q9EP17"/>
<feature type="compositionally biased region" description="Low complexity" evidence="1">
    <location>
        <begin position="470"/>
        <end position="482"/>
    </location>
</feature>
<feature type="compositionally biased region" description="Polar residues" evidence="1">
    <location>
        <begin position="84"/>
        <end position="97"/>
    </location>
</feature>
<feature type="compositionally biased region" description="Low complexity" evidence="1">
    <location>
        <begin position="185"/>
        <end position="198"/>
    </location>
</feature>
<feature type="region of interest" description="Disordered" evidence="1">
    <location>
        <begin position="249"/>
        <end position="325"/>
    </location>
</feature>
<feature type="compositionally biased region" description="Polar residues" evidence="1">
    <location>
        <begin position="207"/>
        <end position="216"/>
    </location>
</feature>
<dbReference type="EMBL" id="CP099427">
    <property type="protein sequence ID" value="USW57645.1"/>
    <property type="molecule type" value="Genomic_DNA"/>
</dbReference>
<feature type="region of interest" description="Disordered" evidence="1">
    <location>
        <begin position="17"/>
        <end position="221"/>
    </location>
</feature>
<dbReference type="OrthoDB" id="3647549at2759"/>
<keyword evidence="3" id="KW-1185">Reference proteome</keyword>
<feature type="compositionally biased region" description="Basic and acidic residues" evidence="1">
    <location>
        <begin position="344"/>
        <end position="363"/>
    </location>
</feature>
<name>A0A9Q9EP17_9PEZI</name>
<evidence type="ECO:0000313" key="2">
    <source>
        <dbReference type="EMBL" id="USW57645.1"/>
    </source>
</evidence>
<feature type="compositionally biased region" description="Basic and acidic residues" evidence="1">
    <location>
        <begin position="42"/>
        <end position="53"/>
    </location>
</feature>
<feature type="compositionally biased region" description="Polar residues" evidence="1">
    <location>
        <begin position="122"/>
        <end position="134"/>
    </location>
</feature>
<dbReference type="Proteomes" id="UP001056384">
    <property type="component" value="Chromosome 10"/>
</dbReference>
<feature type="compositionally biased region" description="Basic and acidic residues" evidence="1">
    <location>
        <begin position="17"/>
        <end position="34"/>
    </location>
</feature>
<evidence type="ECO:0000256" key="1">
    <source>
        <dbReference type="SAM" id="MobiDB-lite"/>
    </source>
</evidence>
<feature type="compositionally biased region" description="Basic and acidic residues" evidence="1">
    <location>
        <begin position="249"/>
        <end position="266"/>
    </location>
</feature>
<feature type="compositionally biased region" description="Polar residues" evidence="1">
    <location>
        <begin position="151"/>
        <end position="164"/>
    </location>
</feature>
<accession>A0A9Q9EP17</accession>
<sequence length="593" mass="66004">MHFESLTVCQLMGGLTFKDRPDSRLEREEIEKKTPYSLEAASDPRYDSIDMDGRQWQQGPDRHIGEYSGDVSDLHPGYGCGNPVQPSRSPGRPSTPQHIGGQQGYYPSPARTPASGGAGQPYYSSRPGTPSFESPPSAIPYIYRTSDGRYDQSTITYSRPTTPASFRPGTPPVFSSPFSQRRDSNASNASSTAPSSTSQHRTRPRNDSNVSGTASRRGSFREIFRRGSEKLAHAANIIIPLRQERDERDLARERARKQQELREARENFFNAPTPPPKGDRPSPAERYAKLERDKQRAYQKEAERYAAVDQKPPTPPPKPKMKEKVAIKGEDIVDSFSRAVLDPLREDNEGRRLPYDKNVERSTHHCSSSSSSPSCARDVDEEDYMKVVGSHKMLRVRQTIYNDPGNPFDIESPEDAGPWPQYATHGTSPAMTDSSGFNPELGIELNRSIAATDSSRFNFELEKIISNISTSPASSADSATDSVLHRRGSPDVGMERFGNRLPVPLYAPKARRPGTPALVRAHSVKEVSIPVVPSPEPEEEEYVPPRSLWRRSLPSSNLCEATGRVADVVRDTNFYGFYDGVLAEYRADLEDQL</sequence>
<organism evidence="2 3">
    <name type="scientific">Septoria linicola</name>
    <dbReference type="NCBI Taxonomy" id="215465"/>
    <lineage>
        <taxon>Eukaryota</taxon>
        <taxon>Fungi</taxon>
        <taxon>Dikarya</taxon>
        <taxon>Ascomycota</taxon>
        <taxon>Pezizomycotina</taxon>
        <taxon>Dothideomycetes</taxon>
        <taxon>Dothideomycetidae</taxon>
        <taxon>Mycosphaerellales</taxon>
        <taxon>Mycosphaerellaceae</taxon>
        <taxon>Septoria</taxon>
    </lineage>
</organism>
<feature type="region of interest" description="Disordered" evidence="1">
    <location>
        <begin position="344"/>
        <end position="379"/>
    </location>
</feature>
<evidence type="ECO:0000313" key="3">
    <source>
        <dbReference type="Proteomes" id="UP001056384"/>
    </source>
</evidence>
<reference evidence="2" key="1">
    <citation type="submission" date="2022-06" db="EMBL/GenBank/DDBJ databases">
        <title>Complete genome sequences of two strains of the flax pathogen Septoria linicola.</title>
        <authorList>
            <person name="Lapalu N."/>
            <person name="Simon A."/>
            <person name="Demenou B."/>
            <person name="Paumier D."/>
            <person name="Guillot M.-P."/>
            <person name="Gout L."/>
            <person name="Valade R."/>
        </authorList>
    </citation>
    <scope>NUCLEOTIDE SEQUENCE</scope>
    <source>
        <strain evidence="2">SE15195</strain>
    </source>
</reference>